<dbReference type="RefSeq" id="WP_072439881.1">
    <property type="nucleotide sequence ID" value="NZ_QJJY01000009.1"/>
</dbReference>
<comment type="caution">
    <text evidence="3">The sequence shown here is derived from an EMBL/GenBank/DDBJ whole genome shotgun (WGS) entry which is preliminary data.</text>
</comment>
<dbReference type="Gene3D" id="3.40.50.620">
    <property type="entry name" value="HUPs"/>
    <property type="match status" value="2"/>
</dbReference>
<proteinExistence type="inferred from homology"/>
<reference evidence="3 4" key="1">
    <citation type="submission" date="2018-05" db="EMBL/GenBank/DDBJ databases">
        <title>Comparative genomics of bacterial root endophytes of switchgrass collected from native prairies over two seasons.</title>
        <authorList>
            <person name="Tang Y."/>
        </authorList>
    </citation>
    <scope>NUCLEOTIDE SEQUENCE [LARGE SCALE GENOMIC DNA]</scope>
    <source>
        <strain evidence="3 4">NFIX32</strain>
    </source>
</reference>
<feature type="domain" description="UspA" evidence="2">
    <location>
        <begin position="15"/>
        <end position="160"/>
    </location>
</feature>
<dbReference type="SUPFAM" id="SSF52402">
    <property type="entry name" value="Adenine nucleotide alpha hydrolases-like"/>
    <property type="match status" value="2"/>
</dbReference>
<sequence>MSTSTPTLPAGRPPQRVVIAIDGTIATEHALAYAKRIVPSNASVQIVSVAENPRTLVPLGSQTMAFLEAARDELLRDATDSLSRAKSEMKRDDITIDTEVIDLSRHGGDVVHALIESTEARQAELLIVGARQHHGLRRWIEGTVSGPLAKLVRCPLLIVPEGFSSVAEHLPRRMLFAVDGSSPARHALQVGMQFSRPDTELRAIYVLDPAVSFGDFVPVETLEDALVSEGKHVLQEATAVLDGVAGHSQSQLVHTDRSDADVSHVIVREAIKWNADMIVMGTHGRRGTAGWMVGSVAGRVARITKTPVLLVNPPRA</sequence>
<evidence type="ECO:0000256" key="1">
    <source>
        <dbReference type="ARBA" id="ARBA00008791"/>
    </source>
</evidence>
<gene>
    <name evidence="3" type="ORF">NA66_1009159</name>
</gene>
<dbReference type="PRINTS" id="PR01438">
    <property type="entry name" value="UNVRSLSTRESS"/>
</dbReference>
<comment type="similarity">
    <text evidence="1">Belongs to the universal stress protein A family.</text>
</comment>
<dbReference type="Proteomes" id="UP000247755">
    <property type="component" value="Unassembled WGS sequence"/>
</dbReference>
<dbReference type="PANTHER" id="PTHR46268:SF6">
    <property type="entry name" value="UNIVERSAL STRESS PROTEIN UP12"/>
    <property type="match status" value="1"/>
</dbReference>
<dbReference type="InterPro" id="IPR006016">
    <property type="entry name" value="UspA"/>
</dbReference>
<accession>A0A318IL68</accession>
<dbReference type="InterPro" id="IPR006015">
    <property type="entry name" value="Universal_stress_UspA"/>
</dbReference>
<feature type="domain" description="UspA" evidence="2">
    <location>
        <begin position="172"/>
        <end position="311"/>
    </location>
</feature>
<name>A0A318IL68_BURPY</name>
<organism evidence="3 4">
    <name type="scientific">Burkholderia pyrrocinia</name>
    <name type="common">Pseudomonas pyrrocinia</name>
    <dbReference type="NCBI Taxonomy" id="60550"/>
    <lineage>
        <taxon>Bacteria</taxon>
        <taxon>Pseudomonadati</taxon>
        <taxon>Pseudomonadota</taxon>
        <taxon>Betaproteobacteria</taxon>
        <taxon>Burkholderiales</taxon>
        <taxon>Burkholderiaceae</taxon>
        <taxon>Burkholderia</taxon>
        <taxon>Burkholderia cepacia complex</taxon>
    </lineage>
</organism>
<dbReference type="EMBL" id="QJJY01000009">
    <property type="protein sequence ID" value="PXX33896.1"/>
    <property type="molecule type" value="Genomic_DNA"/>
</dbReference>
<evidence type="ECO:0000259" key="2">
    <source>
        <dbReference type="Pfam" id="PF00582"/>
    </source>
</evidence>
<protein>
    <submittedName>
        <fullName evidence="3">Nucleotide-binding universal stress UspA family protein</fullName>
    </submittedName>
</protein>
<dbReference type="PANTHER" id="PTHR46268">
    <property type="entry name" value="STRESS RESPONSE PROTEIN NHAX"/>
    <property type="match status" value="1"/>
</dbReference>
<dbReference type="CDD" id="cd00293">
    <property type="entry name" value="USP-like"/>
    <property type="match status" value="2"/>
</dbReference>
<dbReference type="Pfam" id="PF00582">
    <property type="entry name" value="Usp"/>
    <property type="match status" value="2"/>
</dbReference>
<dbReference type="InterPro" id="IPR014729">
    <property type="entry name" value="Rossmann-like_a/b/a_fold"/>
</dbReference>
<dbReference type="AlphaFoldDB" id="A0A318IL68"/>
<evidence type="ECO:0000313" key="3">
    <source>
        <dbReference type="EMBL" id="PXX33896.1"/>
    </source>
</evidence>
<evidence type="ECO:0000313" key="4">
    <source>
        <dbReference type="Proteomes" id="UP000247755"/>
    </source>
</evidence>